<evidence type="ECO:0000259" key="8">
    <source>
        <dbReference type="PROSITE" id="PS50994"/>
    </source>
</evidence>
<evidence type="ECO:0000256" key="2">
    <source>
        <dbReference type="ARBA" id="ARBA00022695"/>
    </source>
</evidence>
<organism evidence="9 10">
    <name type="scientific">Bicyclus anynana</name>
    <name type="common">Squinting bush brown butterfly</name>
    <dbReference type="NCBI Taxonomy" id="110368"/>
    <lineage>
        <taxon>Eukaryota</taxon>
        <taxon>Metazoa</taxon>
        <taxon>Ecdysozoa</taxon>
        <taxon>Arthropoda</taxon>
        <taxon>Hexapoda</taxon>
        <taxon>Insecta</taxon>
        <taxon>Pterygota</taxon>
        <taxon>Neoptera</taxon>
        <taxon>Endopterygota</taxon>
        <taxon>Lepidoptera</taxon>
        <taxon>Glossata</taxon>
        <taxon>Ditrysia</taxon>
        <taxon>Papilionoidea</taxon>
        <taxon>Nymphalidae</taxon>
        <taxon>Satyrinae</taxon>
        <taxon>Satyrini</taxon>
        <taxon>Mycalesina</taxon>
        <taxon>Bicyclus</taxon>
    </lineage>
</organism>
<feature type="compositionally biased region" description="Polar residues" evidence="7">
    <location>
        <begin position="1838"/>
        <end position="1852"/>
    </location>
</feature>
<dbReference type="PROSITE" id="PS00141">
    <property type="entry name" value="ASP_PROTEASE"/>
    <property type="match status" value="1"/>
</dbReference>
<name>A0ABM3LRY2_BICAN</name>
<dbReference type="RefSeq" id="XP_052741830.1">
    <property type="nucleotide sequence ID" value="XM_052885870.1"/>
</dbReference>
<sequence>MEGLLTILHQRKEKLRTLIENASTLMVTFEHTTTENLAAVIQEAEIIASRLQTLLTRLTAELIEYFRLSTEQATDDISEISTVQLEAEDVLCELNVRIKGKIKEKEQTTNINKEANPNARLPKLSLPEFDGDILNWATFWDQFSSNIDQRNIPEVDKLLYLKASLKNEASKLVEGLETTHRNYNIALATLKNRYGKENHVIDAHYAALYRIKASNDVNITRIRETFNNIERHLRVLHSLGEDIDHNHLRFLLMEKFPKEIIYEMKMKLANDSISEIRNCLEKIISAKEDALRISNNTSEESYTTQTLVANQFQSRERTYNYRDRNEVRDNQGDSNRRVYEMNRNNYNNNRMRYKRKLESSEKERNGKKPRSPCVFCKGAHFNDQCTAYPTAEDRQRRLKGRCYLCLMEGHTRQECKKKGYCVHCRTEDLHNRALCHKEFPSRIKRLNESSQNNADNTNVMSQINSTGTVFLQTAIVFLKTGGTSSRDIKCRVLLDSGSQRSYVRKSVIDKLKLPIEETNRLSVFTFGQKTPQEINSPLVRLELQTRTNKMLTIYTNVIPYITQNIPCPNIELGQRRDQFILADDGSLSTRVDILIGNNYYFNIINKDKEEIKPNLFLVDSHLGWIVSGEEDSSPRDELSAVTYLQACVDTRLHRPDPPLDKGDMNALWDLESLGITDSPRTSSEEEAIKNFNENMEVIDKRYTVSWPWIEYPPLLPKNYGLAVGRLTSLLKRLDLESLREYDNILKEQTNKGIIEILSHPTRKECHPIHYLPHHCIQQKGKPIRIVYDASAKIKDNKSLNECLYRGPLMLEDLTGLLIRFRVHTVALSADVEKAFLQVALHKKDRDVTRFLWLKDLTKPVTEDNIICMRFCRVPFGIISSPFLLNATIRYHLSRSTDTEIQDMAKNIYVDNLVTGTSSTSKALNLYKNLKVTFEQMSMNLRDWSSNSKEFMSSIHDKFTGKQIKILGLNWDLERDSLQLKFDVNTSADNKREVLKVIASIYDPCGYAAPYSLSAKLFFQELWKTKTKWDTKFTSQMAEEWLRVQKQLEVISKISIPRCYIASPKDHNYQLHCFTDASLKAYAAVVYIVNGKEKNYVMGKSRLVPIKDQDHLKIPRLELLGVLIGSRLVKFILKNLPIKITQQFLWTDSQIVIEWYKSSKLLTPFVSRRIQEIKSNKELIIKHVPSELNPADIATKPSDILENKRRWLEGPEFLTQVPQVWPQLAPTVTSLSLGEDLPNETMEEDIGTTEAGSMRCNEETEINDTDEKEQSKLEEIRKIQNLHFKNEIQGKETNLSRNLGLFLDIDGILRCRGRMKNTNWSFDKRYPILLPQDSDLTNTLITKTHNENYHVGANHTLSIIRESYWIPQGKRQVQKILRKCPICIKHGGGPYKLPPTPALPSERVNYSSPFTFTGLDYLGPVVVKNGMSTEKRWICLFTCLAIRAIHLEVVQDLTAEEGLRALRRMIASRGLPKVITSDNAVQFKLISEILTQPYCIENKIQWRFIPALTPWFGGFYERLVGIVKHCLKRSLQKHLLKDNEFNTIVREIEAVVNTRPLTCVDSEIEHILKPSDFLTSGNCISIEATETDSSIPGTSRKQDLIQCWKRALKIREEFKEMFSNRYLLSLRERYQHSHKEPRITSKLDPRVGQIVQIKGDSKNRESWKVGKIINLIKGKDDLSRVAQVKVGETVYTRSISHLYPLELDEEQTYITLEEPTSDNNTTVSPEKSFQVSFERDTIEDVTETIQEVESNSSESIDKVILQNEELPTQAQQIEESAIESIPTNQSANIRPKRDAAARALQRIREWTQNLVTSFLAGSVVNDVTKINSNIEEAQRSSEDSTQSVRQSQQGCQV</sequence>
<evidence type="ECO:0000256" key="6">
    <source>
        <dbReference type="ARBA" id="ARBA00022918"/>
    </source>
</evidence>
<keyword evidence="1" id="KW-0808">Transferase</keyword>
<dbReference type="Pfam" id="PF03564">
    <property type="entry name" value="DUF1759"/>
    <property type="match status" value="1"/>
</dbReference>
<keyword evidence="5" id="KW-0378">Hydrolase</keyword>
<proteinExistence type="predicted"/>
<gene>
    <name evidence="10" type="primary">LOC128198802</name>
</gene>
<dbReference type="PANTHER" id="PTHR47331:SF5">
    <property type="entry name" value="RIBONUCLEASE H"/>
    <property type="match status" value="1"/>
</dbReference>
<dbReference type="InterPro" id="IPR043128">
    <property type="entry name" value="Rev_trsase/Diguanyl_cyclase"/>
</dbReference>
<dbReference type="Pfam" id="PF05585">
    <property type="entry name" value="DUF1758"/>
    <property type="match status" value="1"/>
</dbReference>
<protein>
    <submittedName>
        <fullName evidence="10">Uncharacterized protein LOC128198802</fullName>
    </submittedName>
</protein>
<dbReference type="SUPFAM" id="SSF56672">
    <property type="entry name" value="DNA/RNA polymerases"/>
    <property type="match status" value="1"/>
</dbReference>
<dbReference type="InterPro" id="IPR005312">
    <property type="entry name" value="DUF1759"/>
</dbReference>
<dbReference type="InterPro" id="IPR008042">
    <property type="entry name" value="Retrotrans_Pao"/>
</dbReference>
<evidence type="ECO:0000256" key="5">
    <source>
        <dbReference type="ARBA" id="ARBA00022801"/>
    </source>
</evidence>
<keyword evidence="3" id="KW-0540">Nuclease</keyword>
<dbReference type="InterPro" id="IPR000477">
    <property type="entry name" value="RT_dom"/>
</dbReference>
<evidence type="ECO:0000256" key="7">
    <source>
        <dbReference type="SAM" id="MobiDB-lite"/>
    </source>
</evidence>
<keyword evidence="6" id="KW-0695">RNA-directed DNA polymerase</keyword>
<dbReference type="InterPro" id="IPR043502">
    <property type="entry name" value="DNA/RNA_pol_sf"/>
</dbReference>
<dbReference type="Proteomes" id="UP001652582">
    <property type="component" value="Chromosome 15"/>
</dbReference>
<dbReference type="InterPro" id="IPR040676">
    <property type="entry name" value="DUF5641"/>
</dbReference>
<dbReference type="InterPro" id="IPR001969">
    <property type="entry name" value="Aspartic_peptidase_AS"/>
</dbReference>
<dbReference type="Pfam" id="PF05380">
    <property type="entry name" value="Peptidase_A17"/>
    <property type="match status" value="1"/>
</dbReference>
<evidence type="ECO:0000256" key="3">
    <source>
        <dbReference type="ARBA" id="ARBA00022722"/>
    </source>
</evidence>
<feature type="domain" description="Integrase catalytic" evidence="8">
    <location>
        <begin position="1404"/>
        <end position="1577"/>
    </location>
</feature>
<reference evidence="10" key="1">
    <citation type="submission" date="2025-08" db="UniProtKB">
        <authorList>
            <consortium name="RefSeq"/>
        </authorList>
    </citation>
    <scope>IDENTIFICATION</scope>
</reference>
<dbReference type="SUPFAM" id="SSF53098">
    <property type="entry name" value="Ribonuclease H-like"/>
    <property type="match status" value="1"/>
</dbReference>
<dbReference type="GeneID" id="128198802"/>
<dbReference type="Gene3D" id="1.10.340.70">
    <property type="match status" value="1"/>
</dbReference>
<dbReference type="PROSITE" id="PS50994">
    <property type="entry name" value="INTEGRASE"/>
    <property type="match status" value="1"/>
</dbReference>
<dbReference type="InterPro" id="IPR001584">
    <property type="entry name" value="Integrase_cat-core"/>
</dbReference>
<keyword evidence="9" id="KW-1185">Reference proteome</keyword>
<dbReference type="Gene3D" id="3.10.10.10">
    <property type="entry name" value="HIV Type 1 Reverse Transcriptase, subunit A, domain 1"/>
    <property type="match status" value="1"/>
</dbReference>
<dbReference type="Gene3D" id="3.30.420.10">
    <property type="entry name" value="Ribonuclease H-like superfamily/Ribonuclease H"/>
    <property type="match status" value="1"/>
</dbReference>
<dbReference type="InterPro" id="IPR041588">
    <property type="entry name" value="Integrase_H2C2"/>
</dbReference>
<dbReference type="InterPro" id="IPR008737">
    <property type="entry name" value="DUF1758"/>
</dbReference>
<dbReference type="Gene3D" id="3.30.70.270">
    <property type="match status" value="1"/>
</dbReference>
<accession>A0ABM3LRY2</accession>
<dbReference type="InterPro" id="IPR036397">
    <property type="entry name" value="RNaseH_sf"/>
</dbReference>
<dbReference type="Pfam" id="PF00078">
    <property type="entry name" value="RVT_1"/>
    <property type="match status" value="1"/>
</dbReference>
<evidence type="ECO:0000313" key="10">
    <source>
        <dbReference type="RefSeq" id="XP_052741830.1"/>
    </source>
</evidence>
<dbReference type="PANTHER" id="PTHR47331">
    <property type="entry name" value="PHD-TYPE DOMAIN-CONTAINING PROTEIN"/>
    <property type="match status" value="1"/>
</dbReference>
<keyword evidence="2" id="KW-0548">Nucleotidyltransferase</keyword>
<feature type="region of interest" description="Disordered" evidence="7">
    <location>
        <begin position="1831"/>
        <end position="1852"/>
    </location>
</feature>
<dbReference type="InterPro" id="IPR012337">
    <property type="entry name" value="RNaseH-like_sf"/>
</dbReference>
<keyword evidence="4" id="KW-0255">Endonuclease</keyword>
<dbReference type="Pfam" id="PF17921">
    <property type="entry name" value="Integrase_H2C2"/>
    <property type="match status" value="1"/>
</dbReference>
<evidence type="ECO:0000313" key="9">
    <source>
        <dbReference type="Proteomes" id="UP001652582"/>
    </source>
</evidence>
<evidence type="ECO:0000256" key="1">
    <source>
        <dbReference type="ARBA" id="ARBA00022679"/>
    </source>
</evidence>
<evidence type="ECO:0000256" key="4">
    <source>
        <dbReference type="ARBA" id="ARBA00022759"/>
    </source>
</evidence>
<dbReference type="Pfam" id="PF18701">
    <property type="entry name" value="DUF5641"/>
    <property type="match status" value="1"/>
</dbReference>